<organism evidence="8 9">
    <name type="scientific">Bacillus rhizoplanae</name>
    <dbReference type="NCBI Taxonomy" id="2880966"/>
    <lineage>
        <taxon>Bacteria</taxon>
        <taxon>Bacillati</taxon>
        <taxon>Bacillota</taxon>
        <taxon>Bacilli</taxon>
        <taxon>Bacillales</taxon>
        <taxon>Bacillaceae</taxon>
        <taxon>Bacillus</taxon>
    </lineage>
</organism>
<dbReference type="Pfam" id="PF01118">
    <property type="entry name" value="Semialdhyde_dh"/>
    <property type="match status" value="1"/>
</dbReference>
<keyword evidence="1 5" id="KW-0055">Arginine biosynthesis</keyword>
<evidence type="ECO:0000313" key="9">
    <source>
        <dbReference type="Proteomes" id="UP000789423"/>
    </source>
</evidence>
<proteinExistence type="inferred from homology"/>
<comment type="similarity">
    <text evidence="5">Belongs to the NAGSA dehydrogenase family. Type 1 subfamily.</text>
</comment>
<dbReference type="PANTHER" id="PTHR32338">
    <property type="entry name" value="N-ACETYL-GAMMA-GLUTAMYL-PHOSPHATE REDUCTASE, CHLOROPLASTIC-RELATED-RELATED"/>
    <property type="match status" value="1"/>
</dbReference>
<comment type="pathway">
    <text evidence="5">Amino-acid biosynthesis; L-arginine biosynthesis; N(2)-acetyl-L-ornithine from L-glutamate: step 3/4.</text>
</comment>
<sequence>MKAAIIGATGYGGLELLRLLTHHPSFTVTSVHSFSQIGEVMTAPYPHLSTFVSHTLAEVDVEGIAKEADLVFLATPAGVSANLTPSLLEAGMRVIDLSGDFRIRKPFIYEEWYKKEAAKEEVLQQAVYGLTEWKKGEIATANLIANPGCYATATLLAAAPLVKNGIIEVDSLIIDAKSGVSGAGKTPTSMTHFPEMHDNLYIYKVNEHQHVPEIEQMLQEWDESMKPITFSTHLIPITRGIMVTLYAKAKQEITDVTLQQIYEESYCHSPFVRIREKGVFPSPKEVRGSNFCDIGTAYDKRTGRITIVAVIDNVMKGAAGQAVQNANILAGVKETENLHLMPLYP</sequence>
<dbReference type="SUPFAM" id="SSF51735">
    <property type="entry name" value="NAD(P)-binding Rossmann-fold domains"/>
    <property type="match status" value="1"/>
</dbReference>
<evidence type="ECO:0000313" key="8">
    <source>
        <dbReference type="EMBL" id="CAG9610850.1"/>
    </source>
</evidence>
<comment type="caution">
    <text evidence="8">The sequence shown here is derived from an EMBL/GenBank/DDBJ whole genome shotgun (WGS) entry which is preliminary data.</text>
</comment>
<dbReference type="InterPro" id="IPR000706">
    <property type="entry name" value="AGPR_type-1"/>
</dbReference>
<evidence type="ECO:0000259" key="7">
    <source>
        <dbReference type="SMART" id="SM00859"/>
    </source>
</evidence>
<feature type="domain" description="Semialdehyde dehydrogenase NAD-binding" evidence="7">
    <location>
        <begin position="2"/>
        <end position="141"/>
    </location>
</feature>
<name>A0ABM8Y574_9BACI</name>
<evidence type="ECO:0000256" key="1">
    <source>
        <dbReference type="ARBA" id="ARBA00022571"/>
    </source>
</evidence>
<dbReference type="InterPro" id="IPR058924">
    <property type="entry name" value="AGPR_dimerisation_dom"/>
</dbReference>
<dbReference type="CDD" id="cd23934">
    <property type="entry name" value="AGPR_1_C"/>
    <property type="match status" value="1"/>
</dbReference>
<dbReference type="PANTHER" id="PTHR32338:SF10">
    <property type="entry name" value="N-ACETYL-GAMMA-GLUTAMYL-PHOSPHATE REDUCTASE, CHLOROPLASTIC-RELATED"/>
    <property type="match status" value="1"/>
</dbReference>
<evidence type="ECO:0000256" key="2">
    <source>
        <dbReference type="ARBA" id="ARBA00022605"/>
    </source>
</evidence>
<evidence type="ECO:0000256" key="6">
    <source>
        <dbReference type="PROSITE-ProRule" id="PRU10010"/>
    </source>
</evidence>
<keyword evidence="5" id="KW-0963">Cytoplasm</keyword>
<keyword evidence="4 5" id="KW-0560">Oxidoreductase</keyword>
<dbReference type="NCBIfam" id="TIGR01850">
    <property type="entry name" value="argC"/>
    <property type="match status" value="1"/>
</dbReference>
<gene>
    <name evidence="5 8" type="primary">argC</name>
    <name evidence="8" type="ORF">BACCIP111899_00022</name>
</gene>
<dbReference type="EC" id="1.2.1.38" evidence="5"/>
<reference evidence="8 9" key="1">
    <citation type="submission" date="2021-10" db="EMBL/GenBank/DDBJ databases">
        <authorList>
            <person name="Criscuolo A."/>
        </authorList>
    </citation>
    <scope>NUCLEOTIDE SEQUENCE [LARGE SCALE GENOMIC DNA]</scope>
    <source>
        <strain evidence="9">CIP 111899</strain>
    </source>
</reference>
<dbReference type="Pfam" id="PF22698">
    <property type="entry name" value="Semialdhyde_dhC_1"/>
    <property type="match status" value="1"/>
</dbReference>
<dbReference type="EMBL" id="CAKJTI010000001">
    <property type="protein sequence ID" value="CAG9610850.1"/>
    <property type="molecule type" value="Genomic_DNA"/>
</dbReference>
<dbReference type="Gene3D" id="3.30.360.10">
    <property type="entry name" value="Dihydrodipicolinate Reductase, domain 2"/>
    <property type="match status" value="1"/>
</dbReference>
<dbReference type="HAMAP" id="MF_00150">
    <property type="entry name" value="ArgC_type1"/>
    <property type="match status" value="1"/>
</dbReference>
<accession>A0ABM8Y574</accession>
<keyword evidence="2 5" id="KW-0028">Amino-acid biosynthesis</keyword>
<evidence type="ECO:0000256" key="3">
    <source>
        <dbReference type="ARBA" id="ARBA00022857"/>
    </source>
</evidence>
<evidence type="ECO:0000256" key="4">
    <source>
        <dbReference type="ARBA" id="ARBA00023002"/>
    </source>
</evidence>
<dbReference type="PROSITE" id="PS01224">
    <property type="entry name" value="ARGC"/>
    <property type="match status" value="1"/>
</dbReference>
<protein>
    <recommendedName>
        <fullName evidence="5">N-acetyl-gamma-glutamyl-phosphate reductase</fullName>
        <shortName evidence="5">AGPR</shortName>
        <ecNumber evidence="5">1.2.1.38</ecNumber>
    </recommendedName>
    <alternativeName>
        <fullName evidence="5">N-acetyl-glutamate semialdehyde dehydrogenase</fullName>
        <shortName evidence="5">NAGSA dehydrogenase</shortName>
    </alternativeName>
</protein>
<dbReference type="Gene3D" id="3.40.50.720">
    <property type="entry name" value="NAD(P)-binding Rossmann-like Domain"/>
    <property type="match status" value="1"/>
</dbReference>
<feature type="active site" evidence="5 6">
    <location>
        <position position="149"/>
    </location>
</feature>
<dbReference type="Proteomes" id="UP000789423">
    <property type="component" value="Unassembled WGS sequence"/>
</dbReference>
<dbReference type="InterPro" id="IPR050085">
    <property type="entry name" value="AGPR"/>
</dbReference>
<evidence type="ECO:0000256" key="5">
    <source>
        <dbReference type="HAMAP-Rule" id="MF_00150"/>
    </source>
</evidence>
<comment type="catalytic activity">
    <reaction evidence="5">
        <text>N-acetyl-L-glutamate 5-semialdehyde + phosphate + NADP(+) = N-acetyl-L-glutamyl 5-phosphate + NADPH + H(+)</text>
        <dbReference type="Rhea" id="RHEA:21588"/>
        <dbReference type="ChEBI" id="CHEBI:15378"/>
        <dbReference type="ChEBI" id="CHEBI:29123"/>
        <dbReference type="ChEBI" id="CHEBI:43474"/>
        <dbReference type="ChEBI" id="CHEBI:57783"/>
        <dbReference type="ChEBI" id="CHEBI:57936"/>
        <dbReference type="ChEBI" id="CHEBI:58349"/>
        <dbReference type="EC" id="1.2.1.38"/>
    </reaction>
</comment>
<dbReference type="GO" id="GO:0003942">
    <property type="term" value="F:N-acetyl-gamma-glutamyl-phosphate reductase activity"/>
    <property type="evidence" value="ECO:0007669"/>
    <property type="project" value="UniProtKB-EC"/>
</dbReference>
<dbReference type="InterPro" id="IPR000534">
    <property type="entry name" value="Semialdehyde_DH_NAD-bd"/>
</dbReference>
<dbReference type="CDD" id="cd17895">
    <property type="entry name" value="AGPR_1_N"/>
    <property type="match status" value="1"/>
</dbReference>
<keyword evidence="3 5" id="KW-0521">NADP</keyword>
<dbReference type="InterPro" id="IPR023013">
    <property type="entry name" value="AGPR_AS"/>
</dbReference>
<dbReference type="RefSeq" id="WP_230573218.1">
    <property type="nucleotide sequence ID" value="NZ_CAKJTI010000001.1"/>
</dbReference>
<dbReference type="InterPro" id="IPR036291">
    <property type="entry name" value="NAD(P)-bd_dom_sf"/>
</dbReference>
<keyword evidence="9" id="KW-1185">Reference proteome</keyword>
<dbReference type="SUPFAM" id="SSF55347">
    <property type="entry name" value="Glyceraldehyde-3-phosphate dehydrogenase-like, C-terminal domain"/>
    <property type="match status" value="1"/>
</dbReference>
<dbReference type="SMART" id="SM00859">
    <property type="entry name" value="Semialdhyde_dh"/>
    <property type="match status" value="1"/>
</dbReference>
<comment type="function">
    <text evidence="5">Catalyzes the NADPH-dependent reduction of N-acetyl-5-glutamyl phosphate to yield N-acetyl-L-glutamate 5-semialdehyde.</text>
</comment>
<comment type="subcellular location">
    <subcellularLocation>
        <location evidence="5">Cytoplasm</location>
    </subcellularLocation>
</comment>